<dbReference type="CDD" id="cd06587">
    <property type="entry name" value="VOC"/>
    <property type="match status" value="1"/>
</dbReference>
<dbReference type="PANTHER" id="PTHR35908:SF1">
    <property type="entry name" value="CONSERVED PROTEIN"/>
    <property type="match status" value="1"/>
</dbReference>
<dbReference type="InterPro" id="IPR041581">
    <property type="entry name" value="Glyoxalase_6"/>
</dbReference>
<accession>A0AA41QUZ2</accession>
<comment type="caution">
    <text evidence="2">The sequence shown here is derived from an EMBL/GenBank/DDBJ whole genome shotgun (WGS) entry which is preliminary data.</text>
</comment>
<feature type="domain" description="VOC" evidence="1">
    <location>
        <begin position="4"/>
        <end position="114"/>
    </location>
</feature>
<reference evidence="2" key="1">
    <citation type="submission" date="2022-03" db="EMBL/GenBank/DDBJ databases">
        <title>Cryobacterium sp. nov. strain ZS14-85, isolated from Antarctic soil.</title>
        <authorList>
            <person name="Li J."/>
            <person name="Niu G."/>
        </authorList>
    </citation>
    <scope>NUCLEOTIDE SEQUENCE</scope>
    <source>
        <strain evidence="2">ZS14-85</strain>
    </source>
</reference>
<organism evidence="2 3">
    <name type="scientific">Cryobacterium zhongshanensis</name>
    <dbReference type="NCBI Taxonomy" id="2928153"/>
    <lineage>
        <taxon>Bacteria</taxon>
        <taxon>Bacillati</taxon>
        <taxon>Actinomycetota</taxon>
        <taxon>Actinomycetes</taxon>
        <taxon>Micrococcales</taxon>
        <taxon>Microbacteriaceae</taxon>
        <taxon>Cryobacterium</taxon>
    </lineage>
</organism>
<dbReference type="Pfam" id="PF18029">
    <property type="entry name" value="Glyoxalase_6"/>
    <property type="match status" value="1"/>
</dbReference>
<proteinExistence type="predicted"/>
<dbReference type="RefSeq" id="WP_243010818.1">
    <property type="nucleotide sequence ID" value="NZ_JALGAR010000001.1"/>
</dbReference>
<gene>
    <name evidence="2" type="ORF">MQH31_02745</name>
</gene>
<keyword evidence="3" id="KW-1185">Reference proteome</keyword>
<dbReference type="Proteomes" id="UP001165341">
    <property type="component" value="Unassembled WGS sequence"/>
</dbReference>
<dbReference type="Gene3D" id="3.10.180.10">
    <property type="entry name" value="2,3-Dihydroxybiphenyl 1,2-Dioxygenase, domain 1"/>
    <property type="match status" value="1"/>
</dbReference>
<dbReference type="PROSITE" id="PS51819">
    <property type="entry name" value="VOC"/>
    <property type="match status" value="1"/>
</dbReference>
<name>A0AA41QUZ2_9MICO</name>
<protein>
    <submittedName>
        <fullName evidence="2">VOC family protein</fullName>
    </submittedName>
</protein>
<evidence type="ECO:0000313" key="2">
    <source>
        <dbReference type="EMBL" id="MCI4656731.1"/>
    </source>
</evidence>
<dbReference type="AlphaFoldDB" id="A0AA41QUZ2"/>
<dbReference type="SUPFAM" id="SSF54593">
    <property type="entry name" value="Glyoxalase/Bleomycin resistance protein/Dihydroxybiphenyl dioxygenase"/>
    <property type="match status" value="1"/>
</dbReference>
<dbReference type="InterPro" id="IPR029068">
    <property type="entry name" value="Glyas_Bleomycin-R_OHBP_Dase"/>
</dbReference>
<sequence length="119" mass="13124">MIGHIDEVVIDCRDPEALATFWASVLGGEPRGRDAAWWYILPPGWTQLSFQKVPETKTVKNRVHLDVRVDDIAAAADLAERLGARRIGEAHHDTAGSFQVLQDPEGNEWCVVSPAAAHE</sequence>
<dbReference type="EMBL" id="JALGAR010000001">
    <property type="protein sequence ID" value="MCI4656731.1"/>
    <property type="molecule type" value="Genomic_DNA"/>
</dbReference>
<dbReference type="PANTHER" id="PTHR35908">
    <property type="entry name" value="HYPOTHETICAL FUSION PROTEIN"/>
    <property type="match status" value="1"/>
</dbReference>
<evidence type="ECO:0000313" key="3">
    <source>
        <dbReference type="Proteomes" id="UP001165341"/>
    </source>
</evidence>
<dbReference type="InterPro" id="IPR037523">
    <property type="entry name" value="VOC_core"/>
</dbReference>
<evidence type="ECO:0000259" key="1">
    <source>
        <dbReference type="PROSITE" id="PS51819"/>
    </source>
</evidence>